<dbReference type="GO" id="GO:0016788">
    <property type="term" value="F:hydrolase activity, acting on ester bonds"/>
    <property type="evidence" value="ECO:0007669"/>
    <property type="project" value="InterPro"/>
</dbReference>
<dbReference type="Gramene" id="SIN_1023271.t">
    <property type="protein sequence ID" value="SIN_1023271.t"/>
    <property type="gene ID" value="SIN_1023271"/>
</dbReference>
<dbReference type="InterPro" id="IPR001087">
    <property type="entry name" value="GDSL"/>
</dbReference>
<dbReference type="FunFam" id="3.40.50.1110:FF:000003">
    <property type="entry name" value="GDSL esterase/lipase APG"/>
    <property type="match status" value="1"/>
</dbReference>
<dbReference type="AlphaFoldDB" id="A0A6I9T8Y2"/>
<dbReference type="Pfam" id="PF00657">
    <property type="entry name" value="Lipase_GDSL"/>
    <property type="match status" value="1"/>
</dbReference>
<dbReference type="Gene3D" id="3.40.50.1110">
    <property type="entry name" value="SGNH hydrolase"/>
    <property type="match status" value="1"/>
</dbReference>
<name>A0A6I9T8Y2_SESIN</name>
<comment type="similarity">
    <text evidence="1">Belongs to the 'GDSL' lipolytic enzyme family.</text>
</comment>
<evidence type="ECO:0000256" key="1">
    <source>
        <dbReference type="ARBA" id="ARBA00008668"/>
    </source>
</evidence>
<evidence type="ECO:0000313" key="4">
    <source>
        <dbReference type="RefSeq" id="XP_011080712.1"/>
    </source>
</evidence>
<dbReference type="InParanoid" id="A0A6I9T8Y2"/>
<dbReference type="Proteomes" id="UP000504604">
    <property type="component" value="Linkage group LG6"/>
</dbReference>
<dbReference type="OrthoDB" id="1600564at2759"/>
<feature type="signal peptide" evidence="2">
    <location>
        <begin position="1"/>
        <end position="27"/>
    </location>
</feature>
<protein>
    <submittedName>
        <fullName evidence="4">GDSL esterase/lipase At2g30310</fullName>
    </submittedName>
</protein>
<dbReference type="InterPro" id="IPR050592">
    <property type="entry name" value="GDSL_lipolytic_enzyme"/>
</dbReference>
<dbReference type="PANTHER" id="PTHR45642">
    <property type="entry name" value="GDSL ESTERASE/LIPASE EXL3"/>
    <property type="match status" value="1"/>
</dbReference>
<sequence>MLHLPTSKKRVSLAMLHTALLFALITAQLCITITYKCNGNPIPEFPAILVFGDSSVDTGNNNYIITPFKGDHPPYGLDFPGSLPTGRFSNGKLVPDILAAMMGLKETIPPYLDPYLSEQDMVTGVSFASAGSGYDDLTTSLSHVIPMSKQPGYLKHYIRRLEGIVGEKEVARILGSALVIVSAGTNDFIFNFYDVPTRRIQFTIDEYQDFLQKQLQNLVKELYHLGCRRMVVSGLPPVGCLPIQMTAKSPVLRSCSHKENADAKSYNDKLEKLLPQIEAELLGSKILYVDTYNPLLDMINNPTKYQFVETRRGCCGTGLLEAGPLCTRSTPVCPNPSGYLFWDSIHPTESAYTILSQKLADLLLHEFPVTRTQ</sequence>
<keyword evidence="3" id="KW-1185">Reference proteome</keyword>
<dbReference type="FunCoup" id="A0A6I9T8Y2">
    <property type="interactions" value="63"/>
</dbReference>
<evidence type="ECO:0000313" key="3">
    <source>
        <dbReference type="Proteomes" id="UP000504604"/>
    </source>
</evidence>
<organism evidence="3 4">
    <name type="scientific">Sesamum indicum</name>
    <name type="common">Oriental sesame</name>
    <name type="synonym">Sesamum orientale</name>
    <dbReference type="NCBI Taxonomy" id="4182"/>
    <lineage>
        <taxon>Eukaryota</taxon>
        <taxon>Viridiplantae</taxon>
        <taxon>Streptophyta</taxon>
        <taxon>Embryophyta</taxon>
        <taxon>Tracheophyta</taxon>
        <taxon>Spermatophyta</taxon>
        <taxon>Magnoliopsida</taxon>
        <taxon>eudicotyledons</taxon>
        <taxon>Gunneridae</taxon>
        <taxon>Pentapetalae</taxon>
        <taxon>asterids</taxon>
        <taxon>lamiids</taxon>
        <taxon>Lamiales</taxon>
        <taxon>Pedaliaceae</taxon>
        <taxon>Sesamum</taxon>
    </lineage>
</organism>
<reference evidence="4" key="1">
    <citation type="submission" date="2025-08" db="UniProtKB">
        <authorList>
            <consortium name="RefSeq"/>
        </authorList>
    </citation>
    <scope>IDENTIFICATION</scope>
</reference>
<dbReference type="RefSeq" id="XP_011080712.1">
    <property type="nucleotide sequence ID" value="XM_011082410.2"/>
</dbReference>
<dbReference type="CDD" id="cd01837">
    <property type="entry name" value="SGNH_plant_lipase_like"/>
    <property type="match status" value="1"/>
</dbReference>
<dbReference type="GeneID" id="105163890"/>
<gene>
    <name evidence="4" type="primary">LOC105163890</name>
</gene>
<dbReference type="PANTHER" id="PTHR45642:SF30">
    <property type="entry name" value="SGNH HYDROLASE-TYPE ESTERASE DOMAIN-CONTAINING PROTEIN"/>
    <property type="match status" value="1"/>
</dbReference>
<evidence type="ECO:0000256" key="2">
    <source>
        <dbReference type="SAM" id="SignalP"/>
    </source>
</evidence>
<accession>A0A6I9T8Y2</accession>
<dbReference type="InterPro" id="IPR036514">
    <property type="entry name" value="SGNH_hydro_sf"/>
</dbReference>
<dbReference type="SUPFAM" id="SSF52266">
    <property type="entry name" value="SGNH hydrolase"/>
    <property type="match status" value="1"/>
</dbReference>
<dbReference type="InterPro" id="IPR035669">
    <property type="entry name" value="SGNH_plant_lipase-like"/>
</dbReference>
<proteinExistence type="inferred from homology"/>
<dbReference type="KEGG" id="sind:105163890"/>
<feature type="chain" id="PRO_5027094854" evidence="2">
    <location>
        <begin position="28"/>
        <end position="373"/>
    </location>
</feature>
<keyword evidence="2" id="KW-0732">Signal</keyword>